<dbReference type="PANTHER" id="PTHR36302:SF1">
    <property type="entry name" value="COPPER CHAPERONE PCU(A)C"/>
    <property type="match status" value="1"/>
</dbReference>
<comment type="caution">
    <text evidence="3">The sequence shown here is derived from an EMBL/GenBank/DDBJ whole genome shotgun (WGS) entry which is preliminary data.</text>
</comment>
<dbReference type="RefSeq" id="WP_123642424.1">
    <property type="nucleotide sequence ID" value="NZ_ML119085.1"/>
</dbReference>
<keyword evidence="2" id="KW-0732">Signal</keyword>
<dbReference type="InterPro" id="IPR007410">
    <property type="entry name" value="LpqE-like"/>
</dbReference>
<evidence type="ECO:0000256" key="2">
    <source>
        <dbReference type="SAM" id="SignalP"/>
    </source>
</evidence>
<dbReference type="Proteomes" id="UP000268016">
    <property type="component" value="Unassembled WGS sequence"/>
</dbReference>
<accession>A0A3N2R1D0</accession>
<organism evidence="3 4">
    <name type="scientific">Histidinibacterium lentulum</name>
    <dbReference type="NCBI Taxonomy" id="2480588"/>
    <lineage>
        <taxon>Bacteria</taxon>
        <taxon>Pseudomonadati</taxon>
        <taxon>Pseudomonadota</taxon>
        <taxon>Alphaproteobacteria</taxon>
        <taxon>Rhodobacterales</taxon>
        <taxon>Paracoccaceae</taxon>
        <taxon>Histidinibacterium</taxon>
    </lineage>
</organism>
<dbReference type="Gene3D" id="2.60.40.1890">
    <property type="entry name" value="PCu(A)C copper chaperone"/>
    <property type="match status" value="1"/>
</dbReference>
<dbReference type="Pfam" id="PF04314">
    <property type="entry name" value="PCuAC"/>
    <property type="match status" value="1"/>
</dbReference>
<name>A0A3N2R1D0_9RHOB</name>
<keyword evidence="4" id="KW-1185">Reference proteome</keyword>
<feature type="chain" id="PRO_5018148581" evidence="2">
    <location>
        <begin position="21"/>
        <end position="166"/>
    </location>
</feature>
<feature type="signal peptide" evidence="2">
    <location>
        <begin position="1"/>
        <end position="20"/>
    </location>
</feature>
<protein>
    <submittedName>
        <fullName evidence="3">Copper chaperone PCu(A)C</fullName>
    </submittedName>
</protein>
<feature type="region of interest" description="Disordered" evidence="1">
    <location>
        <begin position="145"/>
        <end position="166"/>
    </location>
</feature>
<reference evidence="3 4" key="1">
    <citation type="submission" date="2018-10" db="EMBL/GenBank/DDBJ databases">
        <title>Histidinibacterium lentulum gen. nov., sp. nov., a marine bacterium from the culture broth of Picochlorum sp. 122.</title>
        <authorList>
            <person name="Wang G."/>
        </authorList>
    </citation>
    <scope>NUCLEOTIDE SEQUENCE [LARGE SCALE GENOMIC DNA]</scope>
    <source>
        <strain evidence="3 4">B17</strain>
    </source>
</reference>
<evidence type="ECO:0000313" key="4">
    <source>
        <dbReference type="Proteomes" id="UP000268016"/>
    </source>
</evidence>
<proteinExistence type="predicted"/>
<gene>
    <name evidence="3" type="ORF">EAT49_11255</name>
</gene>
<dbReference type="InterPro" id="IPR036182">
    <property type="entry name" value="PCuAC_sf"/>
</dbReference>
<evidence type="ECO:0000313" key="3">
    <source>
        <dbReference type="EMBL" id="ROU01096.1"/>
    </source>
</evidence>
<sequence>MRPTFPAAALAALIALPAAAEPVIEIRDAYARASNTMAGAAFMVIENTGTSPDRLVAAASDSAARVELHTHVMDGDVMRMIHVEEGFEIPAGDSVLLERGGKHVMFMGLSAPFEDGAGLEVTLTFETAGEIVVEVPVDQERMPAEMGHDTMDHGTMDHGHADHGGS</sequence>
<dbReference type="AlphaFoldDB" id="A0A3N2R1D0"/>
<dbReference type="SUPFAM" id="SSF110087">
    <property type="entry name" value="DR1885-like metal-binding protein"/>
    <property type="match status" value="1"/>
</dbReference>
<dbReference type="PANTHER" id="PTHR36302">
    <property type="entry name" value="BLR7088 PROTEIN"/>
    <property type="match status" value="1"/>
</dbReference>
<evidence type="ECO:0000256" key="1">
    <source>
        <dbReference type="SAM" id="MobiDB-lite"/>
    </source>
</evidence>
<dbReference type="InterPro" id="IPR058248">
    <property type="entry name" value="Lxx211020-like"/>
</dbReference>
<dbReference type="EMBL" id="RDRB01000005">
    <property type="protein sequence ID" value="ROU01096.1"/>
    <property type="molecule type" value="Genomic_DNA"/>
</dbReference>
<dbReference type="OrthoDB" id="9796962at2"/>